<dbReference type="Gene3D" id="2.30.110.10">
    <property type="entry name" value="Electron Transport, Fmn-binding Protein, Chain A"/>
    <property type="match status" value="1"/>
</dbReference>
<feature type="domain" description="Flavin reductase like" evidence="3">
    <location>
        <begin position="21"/>
        <end position="164"/>
    </location>
</feature>
<dbReference type="Pfam" id="PF01613">
    <property type="entry name" value="Flavin_Reduct"/>
    <property type="match status" value="1"/>
</dbReference>
<accession>A0ABT9PP79</accession>
<dbReference type="InterPro" id="IPR012349">
    <property type="entry name" value="Split_barrel_FMN-bd"/>
</dbReference>
<protein>
    <submittedName>
        <fullName evidence="4">Flavin reductase (DIM6/NTAB) family NADH-FMN oxidoreductase RutF</fullName>
    </submittedName>
</protein>
<sequence length="316" mass="34033">MSDPNTIDPNTLDPRALRDAFGAFLTGVTVVTTFNDEGAPIGFTANSFTSVSLDPPLLLVCLAKTSRNYQTLMTTKGFAVNILSEDQKDVSNTFARPVEDRFAAVDWQKGPFGSPVFSDVAAWFDCSAHERVDAGDHVILIGRIEGFENSGKTGLGYARGGYFTPALTEKNLLANVEGSLSVGAVAERAGEILLVPDANGGWTLPFVDKAESEGMEALEPQFTAEIGLSIQTGLLYSIYEDTKAGRQHIVYRAALGEGAPKIGQMFPLQQLPLEKISDSAVRETVKRYAQESTLGNFGIYFGNQEKGRVHAVAKKG</sequence>
<dbReference type="InterPro" id="IPR002563">
    <property type="entry name" value="Flavin_Rdtase-like_dom"/>
</dbReference>
<dbReference type="PANTHER" id="PTHR30466:SF11">
    <property type="entry name" value="FLAVIN-DEPENDENT MONOOXYGENASE, REDUCTASE SUBUNIT HSAB"/>
    <property type="match status" value="1"/>
</dbReference>
<comment type="caution">
    <text evidence="4">The sequence shown here is derived from an EMBL/GenBank/DDBJ whole genome shotgun (WGS) entry which is preliminary data.</text>
</comment>
<keyword evidence="2" id="KW-0560">Oxidoreductase</keyword>
<evidence type="ECO:0000256" key="1">
    <source>
        <dbReference type="ARBA" id="ARBA00008898"/>
    </source>
</evidence>
<organism evidence="4 5">
    <name type="scientific">Neorhizobium huautlense</name>
    <dbReference type="NCBI Taxonomy" id="67774"/>
    <lineage>
        <taxon>Bacteria</taxon>
        <taxon>Pseudomonadati</taxon>
        <taxon>Pseudomonadota</taxon>
        <taxon>Alphaproteobacteria</taxon>
        <taxon>Hyphomicrobiales</taxon>
        <taxon>Rhizobiaceae</taxon>
        <taxon>Rhizobium/Agrobacterium group</taxon>
        <taxon>Neorhizobium</taxon>
    </lineage>
</organism>
<evidence type="ECO:0000313" key="5">
    <source>
        <dbReference type="Proteomes" id="UP001241472"/>
    </source>
</evidence>
<dbReference type="SMART" id="SM00903">
    <property type="entry name" value="Flavin_Reduct"/>
    <property type="match status" value="1"/>
</dbReference>
<dbReference type="InterPro" id="IPR050268">
    <property type="entry name" value="NADH-dep_flavin_reductase"/>
</dbReference>
<comment type="similarity">
    <text evidence="1">Belongs to the non-flavoprotein flavin reductase family.</text>
</comment>
<evidence type="ECO:0000256" key="2">
    <source>
        <dbReference type="ARBA" id="ARBA00023002"/>
    </source>
</evidence>
<dbReference type="Proteomes" id="UP001241472">
    <property type="component" value="Unassembled WGS sequence"/>
</dbReference>
<dbReference type="PANTHER" id="PTHR30466">
    <property type="entry name" value="FLAVIN REDUCTASE"/>
    <property type="match status" value="1"/>
</dbReference>
<evidence type="ECO:0000313" key="4">
    <source>
        <dbReference type="EMBL" id="MDP9836275.1"/>
    </source>
</evidence>
<name>A0ABT9PP79_9HYPH</name>
<keyword evidence="5" id="KW-1185">Reference proteome</keyword>
<dbReference type="EMBL" id="JAUSRF010000003">
    <property type="protein sequence ID" value="MDP9836275.1"/>
    <property type="molecule type" value="Genomic_DNA"/>
</dbReference>
<dbReference type="Gene3D" id="3.90.79.10">
    <property type="entry name" value="Nucleoside Triphosphate Pyrophosphohydrolase"/>
    <property type="match status" value="1"/>
</dbReference>
<proteinExistence type="inferred from homology"/>
<dbReference type="SUPFAM" id="SSF50475">
    <property type="entry name" value="FMN-binding split barrel"/>
    <property type="match status" value="1"/>
</dbReference>
<evidence type="ECO:0000259" key="3">
    <source>
        <dbReference type="SMART" id="SM00903"/>
    </source>
</evidence>
<reference evidence="4 5" key="1">
    <citation type="submission" date="2023-07" db="EMBL/GenBank/DDBJ databases">
        <title>Sorghum-associated microbial communities from plants grown in Nebraska, USA.</title>
        <authorList>
            <person name="Schachtman D."/>
        </authorList>
    </citation>
    <scope>NUCLEOTIDE SEQUENCE [LARGE SCALE GENOMIC DNA]</scope>
    <source>
        <strain evidence="4 5">DS1307</strain>
    </source>
</reference>
<gene>
    <name evidence="4" type="ORF">J2T09_001019</name>
</gene>
<dbReference type="RefSeq" id="WP_373458376.1">
    <property type="nucleotide sequence ID" value="NZ_JAUSRF010000003.1"/>
</dbReference>